<name>A0AA97I200_9EURY</name>
<dbReference type="PANTHER" id="PTHR43637">
    <property type="entry name" value="UPF0273 PROTEIN TM_0370"/>
    <property type="match status" value="1"/>
</dbReference>
<dbReference type="SUPFAM" id="SSF52540">
    <property type="entry name" value="P-loop containing nucleoside triphosphate hydrolases"/>
    <property type="match status" value="1"/>
</dbReference>
<evidence type="ECO:0000256" key="1">
    <source>
        <dbReference type="ARBA" id="ARBA00022741"/>
    </source>
</evidence>
<keyword evidence="2" id="KW-0067">ATP-binding</keyword>
<evidence type="ECO:0000313" key="3">
    <source>
        <dbReference type="EMBL" id="WOF15720.1"/>
    </source>
</evidence>
<accession>A0AA97I200</accession>
<dbReference type="GO" id="GO:0005524">
    <property type="term" value="F:ATP binding"/>
    <property type="evidence" value="ECO:0007669"/>
    <property type="project" value="UniProtKB-KW"/>
</dbReference>
<keyword evidence="4" id="KW-1185">Reference proteome</keyword>
<dbReference type="AlphaFoldDB" id="A0AA97I200"/>
<dbReference type="GeneID" id="85229093"/>
<dbReference type="RefSeq" id="WP_317137294.1">
    <property type="nucleotide sequence ID" value="NZ_CP043875.1"/>
</dbReference>
<dbReference type="Proteomes" id="UP001301797">
    <property type="component" value="Chromosome"/>
</dbReference>
<sequence>MVAEIEVITSIGDHKRSTGVVGLDFQLGGGIPKGKTVIIYGDALSGCDRFAHQFWLADKSGESTYFMIDGKCEEGMIPAGDLSIEEIQSGMKGNWVVVDSLSSIIEKYGIKEAVSILTKGSEAILNSGGNIMMTLYRGIHSPQDETKIMRSADIFISLTDLMHGSEIERTLAINKIPGEDVPRRAYPYNIMADGIELSTTARVV</sequence>
<dbReference type="InterPro" id="IPR027417">
    <property type="entry name" value="P-loop_NTPase"/>
</dbReference>
<proteinExistence type="predicted"/>
<gene>
    <name evidence="3" type="ORF">F1737_02950</name>
</gene>
<organism evidence="3 4">
    <name type="scientific">Methanochimaera problematica</name>
    <dbReference type="NCBI Taxonomy" id="2609417"/>
    <lineage>
        <taxon>Archaea</taxon>
        <taxon>Methanobacteriati</taxon>
        <taxon>Methanobacteriota</taxon>
        <taxon>Stenosarchaea group</taxon>
        <taxon>Methanomicrobia</taxon>
        <taxon>Methanomicrobiales</taxon>
        <taxon>Methanomicrobiaceae</taxon>
        <taxon>Methanochimaera</taxon>
    </lineage>
</organism>
<evidence type="ECO:0000313" key="4">
    <source>
        <dbReference type="Proteomes" id="UP001301797"/>
    </source>
</evidence>
<evidence type="ECO:0000256" key="2">
    <source>
        <dbReference type="ARBA" id="ARBA00022840"/>
    </source>
</evidence>
<dbReference type="EMBL" id="CP043875">
    <property type="protein sequence ID" value="WOF15720.1"/>
    <property type="molecule type" value="Genomic_DNA"/>
</dbReference>
<dbReference type="Gene3D" id="3.40.50.300">
    <property type="entry name" value="P-loop containing nucleotide triphosphate hydrolases"/>
    <property type="match status" value="2"/>
</dbReference>
<evidence type="ECO:0008006" key="5">
    <source>
        <dbReference type="Google" id="ProtNLM"/>
    </source>
</evidence>
<reference evidence="3 4" key="1">
    <citation type="submission" date="2019-09" db="EMBL/GenBank/DDBJ databases">
        <title>The complete genome of Methanoplanus sp. FWC-SCC4.</title>
        <authorList>
            <person name="Chen S.-C."/>
            <person name="Zhou Y.-Z."/>
            <person name="Lai M.-C."/>
        </authorList>
    </citation>
    <scope>NUCLEOTIDE SEQUENCE [LARGE SCALE GENOMIC DNA]</scope>
    <source>
        <strain evidence="3 4">FWC-SCC4</strain>
    </source>
</reference>
<keyword evidence="1" id="KW-0547">Nucleotide-binding</keyword>
<dbReference type="KEGG" id="mefw:F1737_02950"/>
<protein>
    <recommendedName>
        <fullName evidence="5">KaiC-like domain-containing protein</fullName>
    </recommendedName>
</protein>